<proteinExistence type="predicted"/>
<evidence type="ECO:0000313" key="1">
    <source>
        <dbReference type="EMBL" id="MDN0023737.1"/>
    </source>
</evidence>
<dbReference type="Proteomes" id="UP001168478">
    <property type="component" value="Unassembled WGS sequence"/>
</dbReference>
<evidence type="ECO:0000313" key="4">
    <source>
        <dbReference type="Proteomes" id="UP001168478"/>
    </source>
</evidence>
<keyword evidence="3" id="KW-1185">Reference proteome</keyword>
<dbReference type="Proteomes" id="UP001167831">
    <property type="component" value="Unassembled WGS sequence"/>
</dbReference>
<reference evidence="2" key="1">
    <citation type="submission" date="2023-06" db="EMBL/GenBank/DDBJ databases">
        <authorList>
            <person name="Zeman M."/>
            <person name="Kubasova T."/>
            <person name="Jahodarova E."/>
            <person name="Nykrynova M."/>
            <person name="Rychlik I."/>
        </authorList>
    </citation>
    <scope>NUCLEOTIDE SEQUENCE</scope>
    <source>
        <strain evidence="2">ET15</strain>
        <strain evidence="1">ET37</strain>
    </source>
</reference>
<protein>
    <submittedName>
        <fullName evidence="2">Uncharacterized protein</fullName>
    </submittedName>
</protein>
<name>A0AAW7JW37_9BACT</name>
<dbReference type="EMBL" id="JAUEIE010000017">
    <property type="protein sequence ID" value="MDN0023737.1"/>
    <property type="molecule type" value="Genomic_DNA"/>
</dbReference>
<accession>A0AAW7JW37</accession>
<reference evidence="2" key="2">
    <citation type="submission" date="2023-08" db="EMBL/GenBank/DDBJ databases">
        <title>Identification and characterization of horizontal gene transfer across gut microbiota members of farm animals based on homology search.</title>
        <authorList>
            <person name="Schwarzerova J."/>
            <person name="Nykrynova M."/>
            <person name="Jureckova K."/>
            <person name="Cejkova D."/>
            <person name="Rychlik I."/>
        </authorList>
    </citation>
    <scope>NUCLEOTIDE SEQUENCE</scope>
    <source>
        <strain evidence="2">ET15</strain>
        <strain evidence="1">ET37</strain>
    </source>
</reference>
<evidence type="ECO:0000313" key="3">
    <source>
        <dbReference type="Proteomes" id="UP001167831"/>
    </source>
</evidence>
<comment type="caution">
    <text evidence="2">The sequence shown here is derived from an EMBL/GenBank/DDBJ whole genome shotgun (WGS) entry which is preliminary data.</text>
</comment>
<gene>
    <name evidence="1" type="ORF">QVN81_12035</name>
    <name evidence="2" type="ORF">QVN84_11015</name>
</gene>
<organism evidence="2 4">
    <name type="scientific">Leyella lascolaii</name>
    <dbReference type="NCBI Taxonomy" id="1776379"/>
    <lineage>
        <taxon>Bacteria</taxon>
        <taxon>Pseudomonadati</taxon>
        <taxon>Bacteroidota</taxon>
        <taxon>Bacteroidia</taxon>
        <taxon>Bacteroidales</taxon>
        <taxon>Prevotellaceae</taxon>
        <taxon>Leyella</taxon>
    </lineage>
</organism>
<evidence type="ECO:0000313" key="2">
    <source>
        <dbReference type="EMBL" id="MDN0026045.1"/>
    </source>
</evidence>
<dbReference type="AlphaFoldDB" id="A0AAW7JW37"/>
<dbReference type="RefSeq" id="WP_289826196.1">
    <property type="nucleotide sequence ID" value="NZ_JAUEIE010000017.1"/>
</dbReference>
<dbReference type="EMBL" id="JAUEIF010000011">
    <property type="protein sequence ID" value="MDN0026045.1"/>
    <property type="molecule type" value="Genomic_DNA"/>
</dbReference>
<sequence length="80" mass="9146">MILNNNEGNICAQQSYVCGRGMGLVYNRIDDLIELLKDKKQLSFIAGNVMFERVKLTFDSHVSVLTDFFRKTIGYAHSTR</sequence>